<accession>A0A933NVS4</accession>
<dbReference type="SUPFAM" id="SSF51735">
    <property type="entry name" value="NAD(P)-binding Rossmann-fold domains"/>
    <property type="match status" value="1"/>
</dbReference>
<dbReference type="Gene3D" id="3.40.50.720">
    <property type="entry name" value="NAD(P)-binding Rossmann-like Domain"/>
    <property type="match status" value="1"/>
</dbReference>
<evidence type="ECO:0000256" key="1">
    <source>
        <dbReference type="ARBA" id="ARBA00006484"/>
    </source>
</evidence>
<dbReference type="Proteomes" id="UP000782610">
    <property type="component" value="Unassembled WGS sequence"/>
</dbReference>
<evidence type="ECO:0000256" key="2">
    <source>
        <dbReference type="ARBA" id="ARBA00023002"/>
    </source>
</evidence>
<dbReference type="InterPro" id="IPR020904">
    <property type="entry name" value="Sc_DH/Rdtase_CS"/>
</dbReference>
<evidence type="ECO:0000313" key="4">
    <source>
        <dbReference type="Proteomes" id="UP000782610"/>
    </source>
</evidence>
<dbReference type="PANTHER" id="PTHR44196">
    <property type="entry name" value="DEHYDROGENASE/REDUCTASE SDR FAMILY MEMBER 7B"/>
    <property type="match status" value="1"/>
</dbReference>
<evidence type="ECO:0000313" key="3">
    <source>
        <dbReference type="EMBL" id="MBI4921139.1"/>
    </source>
</evidence>
<dbReference type="Pfam" id="PF00106">
    <property type="entry name" value="adh_short"/>
    <property type="match status" value="1"/>
</dbReference>
<dbReference type="AlphaFoldDB" id="A0A933NVS4"/>
<dbReference type="InterPro" id="IPR002347">
    <property type="entry name" value="SDR_fam"/>
</dbReference>
<comment type="similarity">
    <text evidence="1">Belongs to the short-chain dehydrogenases/reductases (SDR) family.</text>
</comment>
<dbReference type="CDD" id="cd05233">
    <property type="entry name" value="SDR_c"/>
    <property type="match status" value="1"/>
</dbReference>
<sequence length="248" mass="26189">MTATNDLTGKVILVTGASRGIGYQVALEAGRRGAHVIAVARTVGGLEDLDDAIKAAGGSATLVPLDLRDFDGIDRLGLSIFERWGHLDGLVGNAGMAGTLSPVGHIEPKDFESALALNVTANFRLIRSVDLLLRQAEAGRAVFISSGIVNVAVPYFGTYTATKMALDGLIRVYAAEMANTKVRVNTFNPGPLRTALRAKAIPGEDPMTLEPPSVVAPKIVDMVAPDWTENGMLFDYETGTSRPIATQA</sequence>
<proteinExistence type="inferred from homology"/>
<gene>
    <name evidence="3" type="ORF">HY834_05275</name>
</gene>
<dbReference type="PANTHER" id="PTHR44196:SF4">
    <property type="entry name" value="SHORT CHAIN DEHYDROGENASE"/>
    <property type="match status" value="1"/>
</dbReference>
<organism evidence="3 4">
    <name type="scientific">Devosia nanyangense</name>
    <dbReference type="NCBI Taxonomy" id="1228055"/>
    <lineage>
        <taxon>Bacteria</taxon>
        <taxon>Pseudomonadati</taxon>
        <taxon>Pseudomonadota</taxon>
        <taxon>Alphaproteobacteria</taxon>
        <taxon>Hyphomicrobiales</taxon>
        <taxon>Devosiaceae</taxon>
        <taxon>Devosia</taxon>
    </lineage>
</organism>
<keyword evidence="2" id="KW-0560">Oxidoreductase</keyword>
<dbReference type="PROSITE" id="PS00061">
    <property type="entry name" value="ADH_SHORT"/>
    <property type="match status" value="1"/>
</dbReference>
<protein>
    <submittedName>
        <fullName evidence="3">SDR family NAD(P)-dependent oxidoreductase</fullName>
    </submittedName>
</protein>
<reference evidence="3" key="1">
    <citation type="submission" date="2020-07" db="EMBL/GenBank/DDBJ databases">
        <title>Huge and variable diversity of episymbiotic CPR bacteria and DPANN archaea in groundwater ecosystems.</title>
        <authorList>
            <person name="He C.Y."/>
            <person name="Keren R."/>
            <person name="Whittaker M."/>
            <person name="Farag I.F."/>
            <person name="Doudna J."/>
            <person name="Cate J.H.D."/>
            <person name="Banfield J.F."/>
        </authorList>
    </citation>
    <scope>NUCLEOTIDE SEQUENCE</scope>
    <source>
        <strain evidence="3">NC_groundwater_1586_Pr3_B-0.1um_66_15</strain>
    </source>
</reference>
<name>A0A933NVS4_9HYPH</name>
<dbReference type="EMBL" id="JACRAF010000016">
    <property type="protein sequence ID" value="MBI4921139.1"/>
    <property type="molecule type" value="Genomic_DNA"/>
</dbReference>
<dbReference type="GO" id="GO:0016020">
    <property type="term" value="C:membrane"/>
    <property type="evidence" value="ECO:0007669"/>
    <property type="project" value="TreeGrafter"/>
</dbReference>
<dbReference type="GO" id="GO:0016491">
    <property type="term" value="F:oxidoreductase activity"/>
    <property type="evidence" value="ECO:0007669"/>
    <property type="project" value="UniProtKB-KW"/>
</dbReference>
<comment type="caution">
    <text evidence="3">The sequence shown here is derived from an EMBL/GenBank/DDBJ whole genome shotgun (WGS) entry which is preliminary data.</text>
</comment>
<dbReference type="PRINTS" id="PR00081">
    <property type="entry name" value="GDHRDH"/>
</dbReference>
<dbReference type="InterPro" id="IPR036291">
    <property type="entry name" value="NAD(P)-bd_dom_sf"/>
</dbReference>